<dbReference type="InterPro" id="IPR000980">
    <property type="entry name" value="SH2"/>
</dbReference>
<protein>
    <recommendedName>
        <fullName evidence="5">SH2 domain-containing protein</fullName>
    </recommendedName>
</protein>
<keyword evidence="1" id="KW-0728">SH3 domain</keyword>
<dbReference type="PRINTS" id="PR00401">
    <property type="entry name" value="SH2DOMAIN"/>
</dbReference>
<dbReference type="InterPro" id="IPR051184">
    <property type="entry name" value="Tyrosine-phos_adapter"/>
</dbReference>
<evidence type="ECO:0000313" key="6">
    <source>
        <dbReference type="EMBL" id="CAI9167093.1"/>
    </source>
</evidence>
<evidence type="ECO:0000256" key="4">
    <source>
        <dbReference type="SAM" id="MobiDB-lite"/>
    </source>
</evidence>
<accession>A0ABN8YZS0</accession>
<dbReference type="Proteomes" id="UP001176941">
    <property type="component" value="Chromosome 26"/>
</dbReference>
<dbReference type="Pfam" id="PF07653">
    <property type="entry name" value="SH3_2"/>
    <property type="match status" value="1"/>
</dbReference>
<dbReference type="SUPFAM" id="SSF50044">
    <property type="entry name" value="SH3-domain"/>
    <property type="match status" value="1"/>
</dbReference>
<feature type="domain" description="SH2" evidence="5">
    <location>
        <begin position="13"/>
        <end position="64"/>
    </location>
</feature>
<dbReference type="PANTHER" id="PTHR19969">
    <property type="entry name" value="SH2-SH3 ADAPTOR PROTEIN-RELATED"/>
    <property type="match status" value="1"/>
</dbReference>
<proteinExistence type="predicted"/>
<dbReference type="Pfam" id="PF00017">
    <property type="entry name" value="SH2"/>
    <property type="match status" value="1"/>
</dbReference>
<dbReference type="Gene3D" id="2.30.30.40">
    <property type="entry name" value="SH3 Domains"/>
    <property type="match status" value="1"/>
</dbReference>
<feature type="compositionally biased region" description="Pro residues" evidence="4">
    <location>
        <begin position="67"/>
        <end position="81"/>
    </location>
</feature>
<dbReference type="SMART" id="SM00252">
    <property type="entry name" value="SH2"/>
    <property type="match status" value="1"/>
</dbReference>
<evidence type="ECO:0000256" key="2">
    <source>
        <dbReference type="ARBA" id="ARBA00022999"/>
    </source>
</evidence>
<feature type="region of interest" description="Disordered" evidence="4">
    <location>
        <begin position="63"/>
        <end position="83"/>
    </location>
</feature>
<evidence type="ECO:0000313" key="7">
    <source>
        <dbReference type="Proteomes" id="UP001176941"/>
    </source>
</evidence>
<dbReference type="EMBL" id="OX459962">
    <property type="protein sequence ID" value="CAI9167093.1"/>
    <property type="molecule type" value="Genomic_DNA"/>
</dbReference>
<dbReference type="InterPro" id="IPR001452">
    <property type="entry name" value="SH3_domain"/>
</dbReference>
<dbReference type="InterPro" id="IPR036860">
    <property type="entry name" value="SH2_dom_sf"/>
</dbReference>
<keyword evidence="2 3" id="KW-0727">SH2 domain</keyword>
<evidence type="ECO:0000256" key="1">
    <source>
        <dbReference type="ARBA" id="ARBA00022443"/>
    </source>
</evidence>
<name>A0ABN8YZS0_RANTA</name>
<dbReference type="PROSITE" id="PS50001">
    <property type="entry name" value="SH2"/>
    <property type="match status" value="1"/>
</dbReference>
<evidence type="ECO:0000256" key="3">
    <source>
        <dbReference type="PROSITE-ProRule" id="PRU00191"/>
    </source>
</evidence>
<keyword evidence="7" id="KW-1185">Reference proteome</keyword>
<dbReference type="PANTHER" id="PTHR19969:SF8">
    <property type="entry name" value="ADAPTER MOLECULE CRK"/>
    <property type="match status" value="1"/>
</dbReference>
<sequence length="126" mass="13985">MAGNFDSEERSSWYWGRLSRQEAVALLQGQRHGVFLVRDSSTSHGDYVLSVSENSRVSHYIINSSGPRPPVPPSPAQPPPGVGELVKVTKINVSGQWEGECNGKRGHFPFTHVRLLDQQNPDEDFS</sequence>
<dbReference type="Gene3D" id="3.30.505.10">
    <property type="entry name" value="SH2 domain"/>
    <property type="match status" value="1"/>
</dbReference>
<evidence type="ECO:0000259" key="5">
    <source>
        <dbReference type="PROSITE" id="PS50001"/>
    </source>
</evidence>
<dbReference type="InterPro" id="IPR036028">
    <property type="entry name" value="SH3-like_dom_sf"/>
</dbReference>
<dbReference type="SUPFAM" id="SSF55550">
    <property type="entry name" value="SH2 domain"/>
    <property type="match status" value="1"/>
</dbReference>
<gene>
    <name evidence="6" type="ORF">MRATA1EN1_LOCUS16055</name>
</gene>
<organism evidence="6 7">
    <name type="scientific">Rangifer tarandus platyrhynchus</name>
    <name type="common">Svalbard reindeer</name>
    <dbReference type="NCBI Taxonomy" id="3082113"/>
    <lineage>
        <taxon>Eukaryota</taxon>
        <taxon>Metazoa</taxon>
        <taxon>Chordata</taxon>
        <taxon>Craniata</taxon>
        <taxon>Vertebrata</taxon>
        <taxon>Euteleostomi</taxon>
        <taxon>Mammalia</taxon>
        <taxon>Eutheria</taxon>
        <taxon>Laurasiatheria</taxon>
        <taxon>Artiodactyla</taxon>
        <taxon>Ruminantia</taxon>
        <taxon>Pecora</taxon>
        <taxon>Cervidae</taxon>
        <taxon>Odocoileinae</taxon>
        <taxon>Rangifer</taxon>
    </lineage>
</organism>
<reference evidence="6" key="1">
    <citation type="submission" date="2023-04" db="EMBL/GenBank/DDBJ databases">
        <authorList>
            <consortium name="ELIXIR-Norway"/>
        </authorList>
    </citation>
    <scope>NUCLEOTIDE SEQUENCE [LARGE SCALE GENOMIC DNA]</scope>
</reference>